<dbReference type="EMBL" id="CP054301">
    <property type="protein sequence ID" value="QKK78944.1"/>
    <property type="molecule type" value="Genomic_DNA"/>
</dbReference>
<dbReference type="Proteomes" id="UP000509371">
    <property type="component" value="Chromosome"/>
</dbReference>
<accession>A0A859CS18</accession>
<dbReference type="Pfam" id="PF06226">
    <property type="entry name" value="DUF1007"/>
    <property type="match status" value="1"/>
</dbReference>
<organism evidence="2 3">
    <name type="scientific">Marinomonas primoryensis</name>
    <dbReference type="NCBI Taxonomy" id="178399"/>
    <lineage>
        <taxon>Bacteria</taxon>
        <taxon>Pseudomonadati</taxon>
        <taxon>Pseudomonadota</taxon>
        <taxon>Gammaproteobacteria</taxon>
        <taxon>Oceanospirillales</taxon>
        <taxon>Oceanospirillaceae</taxon>
        <taxon>Marinomonas</taxon>
    </lineage>
</organism>
<dbReference type="InterPro" id="IPR010412">
    <property type="entry name" value="DUF1007"/>
</dbReference>
<evidence type="ECO:0000256" key="1">
    <source>
        <dbReference type="SAM" id="SignalP"/>
    </source>
</evidence>
<evidence type="ECO:0000313" key="2">
    <source>
        <dbReference type="EMBL" id="QKK78944.1"/>
    </source>
</evidence>
<protein>
    <submittedName>
        <fullName evidence="2">DUF1007 family protein</fullName>
    </submittedName>
</protein>
<keyword evidence="1" id="KW-0732">Signal</keyword>
<sequence length="193" mass="21812">MTRFWLGLFVSTVLTSMLFVNQAMAHPHVWVDSQYDVTVERAQIDHLEAKWGLDLFTSTSLIAEYDIDADGAFTGQEKLDMIEVLTSFDKYGYFIKMKQDGVDMTPKDVRILDVSIRDMMLWVRLGIDLPSSVNLETTTLSLAFGDDELYFAMEPLEEGLVRLSGALSEACTPVEREATETSVAFWVDLTCRS</sequence>
<name>A0A859CS18_9GAMM</name>
<feature type="signal peptide" evidence="1">
    <location>
        <begin position="1"/>
        <end position="25"/>
    </location>
</feature>
<proteinExistence type="predicted"/>
<gene>
    <name evidence="2" type="ORF">MP3633_0206</name>
</gene>
<feature type="chain" id="PRO_5032273694" evidence="1">
    <location>
        <begin position="26"/>
        <end position="193"/>
    </location>
</feature>
<dbReference type="KEGG" id="mpri:MP3633_0206"/>
<evidence type="ECO:0000313" key="3">
    <source>
        <dbReference type="Proteomes" id="UP000509371"/>
    </source>
</evidence>
<dbReference type="AlphaFoldDB" id="A0A859CS18"/>
<dbReference type="RefSeq" id="WP_176334105.1">
    <property type="nucleotide sequence ID" value="NZ_BAAAEF010000015.1"/>
</dbReference>
<reference evidence="2 3" key="1">
    <citation type="submission" date="2020-06" db="EMBL/GenBank/DDBJ databases">
        <authorList>
            <person name="Voronona O.L."/>
            <person name="Aksenova E.I."/>
            <person name="Kunda M.S."/>
            <person name="Semenov A.N."/>
            <person name="Ryzhova N."/>
        </authorList>
    </citation>
    <scope>NUCLEOTIDE SEQUENCE [LARGE SCALE GENOMIC DNA]</scope>
    <source>
        <strain evidence="2 3">MPKMM3633</strain>
    </source>
</reference>